<proteinExistence type="inferred from homology"/>
<feature type="transmembrane region" description="Helical" evidence="9">
    <location>
        <begin position="232"/>
        <end position="256"/>
    </location>
</feature>
<keyword evidence="7 9" id="KW-0472">Membrane</keyword>
<evidence type="ECO:0000313" key="11">
    <source>
        <dbReference type="EMBL" id="RNA66859.1"/>
    </source>
</evidence>
<dbReference type="Pfam" id="PF03553">
    <property type="entry name" value="Na_H_antiporter"/>
    <property type="match status" value="1"/>
</dbReference>
<comment type="caution">
    <text evidence="11">The sequence shown here is derived from an EMBL/GenBank/DDBJ whole genome shotgun (WGS) entry which is preliminary data.</text>
</comment>
<comment type="similarity">
    <text evidence="8">Belongs to the NhaC Na(+)/H(+) (TC 2.A.35) antiporter family.</text>
</comment>
<dbReference type="InterPro" id="IPR052180">
    <property type="entry name" value="NhaC_Na-H+_Antiporter"/>
</dbReference>
<feature type="transmembrane region" description="Helical" evidence="9">
    <location>
        <begin position="116"/>
        <end position="136"/>
    </location>
</feature>
<feature type="transmembrane region" description="Helical" evidence="9">
    <location>
        <begin position="79"/>
        <end position="109"/>
    </location>
</feature>
<feature type="domain" description="Na+/H+ antiporter NhaC-like C-terminal" evidence="10">
    <location>
        <begin position="167"/>
        <end position="459"/>
    </location>
</feature>
<evidence type="ECO:0000256" key="1">
    <source>
        <dbReference type="ARBA" id="ARBA00004651"/>
    </source>
</evidence>
<evidence type="ECO:0000256" key="6">
    <source>
        <dbReference type="ARBA" id="ARBA00022989"/>
    </source>
</evidence>
<feature type="transmembrane region" description="Helical" evidence="9">
    <location>
        <begin position="43"/>
        <end position="59"/>
    </location>
</feature>
<feature type="transmembrane region" description="Helical" evidence="9">
    <location>
        <begin position="436"/>
        <end position="456"/>
    </location>
</feature>
<evidence type="ECO:0000256" key="8">
    <source>
        <dbReference type="ARBA" id="ARBA00038435"/>
    </source>
</evidence>
<dbReference type="PANTHER" id="PTHR33451:SF6">
    <property type="entry name" value="NA(+)_H(+) ANTIPORTER NHAC"/>
    <property type="match status" value="1"/>
</dbReference>
<dbReference type="GO" id="GO:0015297">
    <property type="term" value="F:antiporter activity"/>
    <property type="evidence" value="ECO:0007669"/>
    <property type="project" value="UniProtKB-KW"/>
</dbReference>
<feature type="transmembrane region" description="Helical" evidence="9">
    <location>
        <begin position="263"/>
        <end position="281"/>
    </location>
</feature>
<comment type="subcellular location">
    <subcellularLocation>
        <location evidence="1">Cell membrane</location>
        <topology evidence="1">Multi-pass membrane protein</topology>
    </subcellularLocation>
</comment>
<accession>A0A3M7TQA3</accession>
<evidence type="ECO:0000259" key="10">
    <source>
        <dbReference type="Pfam" id="PF03553"/>
    </source>
</evidence>
<evidence type="ECO:0000256" key="9">
    <source>
        <dbReference type="SAM" id="Phobius"/>
    </source>
</evidence>
<dbReference type="Proteomes" id="UP000278746">
    <property type="component" value="Unassembled WGS sequence"/>
</dbReference>
<evidence type="ECO:0000313" key="12">
    <source>
        <dbReference type="Proteomes" id="UP000278746"/>
    </source>
</evidence>
<organism evidence="11 12">
    <name type="scientific">Alteribacter keqinensis</name>
    <dbReference type="NCBI Taxonomy" id="2483800"/>
    <lineage>
        <taxon>Bacteria</taxon>
        <taxon>Bacillati</taxon>
        <taxon>Bacillota</taxon>
        <taxon>Bacilli</taxon>
        <taxon>Bacillales</taxon>
        <taxon>Bacillaceae</taxon>
        <taxon>Alteribacter</taxon>
    </lineage>
</organism>
<dbReference type="GO" id="GO:0005886">
    <property type="term" value="C:plasma membrane"/>
    <property type="evidence" value="ECO:0007669"/>
    <property type="project" value="UniProtKB-SubCell"/>
</dbReference>
<dbReference type="PANTHER" id="PTHR33451">
    <property type="entry name" value="MALATE-2H(+)/NA(+)-LACTATE ANTIPORTER"/>
    <property type="match status" value="1"/>
</dbReference>
<sequence>MSVETVNKKEREPQVSRLEAVVVILMILGTIGVSLVYLGAQPHVPIFMVILLLALFNAAKKQPWVFVEEGLIKGVKSGIIPIIIFMLIGILIAVWMQAGTIPTLIAYSFQVIFTEYFLPSVFVVTAVVGMAVGSSFTTASTIGIAFMTLGSILGIDLAMVAGAVVSGALLGDKMSPLSDTTNLASSVCKVDLFEHIRHMMWTAVPAFLISLILFFFIGRAQETTATSEVNEWIATLAANTHVTVIALIPALVMGVLAIRKTPAIPTMIAGIVSGFIVAVILDGQLAAANWMVLVQDGFTASTGTEDIDTLLTRGGIQDMMWATSLLILALGMGGILSRLNIIDSLISAIRSLVNSRGKAVLSTTLSAIGINVSLGEQYMSVVLTGEAYEKQYRELGLKGKHLSKTLEAGGTVVNPLIPYGVSGVFMASVLEVPVMAFLPFAFFCLLCPVITIIYGFTGISMNDGGGGASAAKTEHKATA</sequence>
<protein>
    <submittedName>
        <fullName evidence="11">Na+/H+ antiporter NhaC</fullName>
    </submittedName>
</protein>
<gene>
    <name evidence="11" type="primary">nhaC</name>
    <name evidence="11" type="ORF">EBO34_16775</name>
</gene>
<reference evidence="11 12" key="1">
    <citation type="submission" date="2018-10" db="EMBL/GenBank/DDBJ databases">
        <title>Bacillus Keqinensis sp. nov., a moderately halophilic bacterium isolated from a saline-alkaline lake.</title>
        <authorList>
            <person name="Wang H."/>
        </authorList>
    </citation>
    <scope>NUCLEOTIDE SEQUENCE [LARGE SCALE GENOMIC DNA]</scope>
    <source>
        <strain evidence="11 12">KQ-3</strain>
    </source>
</reference>
<dbReference type="RefSeq" id="WP_122900720.1">
    <property type="nucleotide sequence ID" value="NZ_RHIB01000003.1"/>
</dbReference>
<dbReference type="InterPro" id="IPR004770">
    <property type="entry name" value="Na/H_antiport_NhaC"/>
</dbReference>
<keyword evidence="12" id="KW-1185">Reference proteome</keyword>
<evidence type="ECO:0000256" key="3">
    <source>
        <dbReference type="ARBA" id="ARBA00022449"/>
    </source>
</evidence>
<evidence type="ECO:0000256" key="4">
    <source>
        <dbReference type="ARBA" id="ARBA00022475"/>
    </source>
</evidence>
<dbReference type="EMBL" id="RHIB01000003">
    <property type="protein sequence ID" value="RNA66859.1"/>
    <property type="molecule type" value="Genomic_DNA"/>
</dbReference>
<evidence type="ECO:0000256" key="5">
    <source>
        <dbReference type="ARBA" id="ARBA00022692"/>
    </source>
</evidence>
<keyword evidence="5 9" id="KW-0812">Transmembrane</keyword>
<feature type="transmembrane region" description="Helical" evidence="9">
    <location>
        <begin position="20"/>
        <end position="38"/>
    </location>
</feature>
<name>A0A3M7TQA3_9BACI</name>
<keyword evidence="3" id="KW-0050">Antiport</keyword>
<dbReference type="InterPro" id="IPR018461">
    <property type="entry name" value="Na/H_Antiport_NhaC-like_C"/>
</dbReference>
<feature type="transmembrane region" description="Helical" evidence="9">
    <location>
        <begin position="408"/>
        <end position="430"/>
    </location>
</feature>
<feature type="transmembrane region" description="Helical" evidence="9">
    <location>
        <begin position="199"/>
        <end position="220"/>
    </location>
</feature>
<feature type="transmembrane region" description="Helical" evidence="9">
    <location>
        <begin position="319"/>
        <end position="341"/>
    </location>
</feature>
<keyword evidence="4" id="KW-1003">Cell membrane</keyword>
<dbReference type="OrthoDB" id="9762978at2"/>
<keyword evidence="6 9" id="KW-1133">Transmembrane helix</keyword>
<keyword evidence="2" id="KW-0813">Transport</keyword>
<dbReference type="NCBIfam" id="TIGR00931">
    <property type="entry name" value="antiport_nhaC"/>
    <property type="match status" value="1"/>
</dbReference>
<dbReference type="AlphaFoldDB" id="A0A3M7TQA3"/>
<feature type="transmembrane region" description="Helical" evidence="9">
    <location>
        <begin position="142"/>
        <end position="170"/>
    </location>
</feature>
<evidence type="ECO:0000256" key="7">
    <source>
        <dbReference type="ARBA" id="ARBA00023136"/>
    </source>
</evidence>
<evidence type="ECO:0000256" key="2">
    <source>
        <dbReference type="ARBA" id="ARBA00022448"/>
    </source>
</evidence>